<accession>A0ABS8JE83</accession>
<gene>
    <name evidence="1" type="ORF">LK996_02280</name>
</gene>
<reference evidence="1" key="1">
    <citation type="submission" date="2021-10" db="EMBL/GenBank/DDBJ databases">
        <authorList>
            <person name="Lyu M."/>
            <person name="Wang X."/>
            <person name="Meng X."/>
            <person name="Xu K."/>
        </authorList>
    </citation>
    <scope>NUCLEOTIDE SEQUENCE</scope>
    <source>
        <strain evidence="1">A6</strain>
    </source>
</reference>
<protein>
    <recommendedName>
        <fullName evidence="3">HEPN domain-containing protein</fullName>
    </recommendedName>
</protein>
<name>A0ABS8JE83_9GAMM</name>
<proteinExistence type="predicted"/>
<organism evidence="1 2">
    <name type="scientific">Noviluteimonas lactosilytica</name>
    <dbReference type="NCBI Taxonomy" id="2888523"/>
    <lineage>
        <taxon>Bacteria</taxon>
        <taxon>Pseudomonadati</taxon>
        <taxon>Pseudomonadota</taxon>
        <taxon>Gammaproteobacteria</taxon>
        <taxon>Lysobacterales</taxon>
        <taxon>Lysobacteraceae</taxon>
        <taxon>Noviluteimonas</taxon>
    </lineage>
</organism>
<evidence type="ECO:0008006" key="3">
    <source>
        <dbReference type="Google" id="ProtNLM"/>
    </source>
</evidence>
<dbReference type="EMBL" id="JAJGAK010000001">
    <property type="protein sequence ID" value="MCC8361912.1"/>
    <property type="molecule type" value="Genomic_DNA"/>
</dbReference>
<comment type="caution">
    <text evidence="1">The sequence shown here is derived from an EMBL/GenBank/DDBJ whole genome shotgun (WGS) entry which is preliminary data.</text>
</comment>
<keyword evidence="2" id="KW-1185">Reference proteome</keyword>
<evidence type="ECO:0000313" key="1">
    <source>
        <dbReference type="EMBL" id="MCC8361912.1"/>
    </source>
</evidence>
<dbReference type="RefSeq" id="WP_230525557.1">
    <property type="nucleotide sequence ID" value="NZ_JAJGAK010000001.1"/>
</dbReference>
<dbReference type="Gene3D" id="1.20.120.330">
    <property type="entry name" value="Nucleotidyltransferases domain 2"/>
    <property type="match status" value="1"/>
</dbReference>
<dbReference type="Proteomes" id="UP001165293">
    <property type="component" value="Unassembled WGS sequence"/>
</dbReference>
<sequence length="148" mass="16418">MPIRPVELLRFARKLDCNDEASCRAAISSAYYCAYHAALPVVEKLPPAAGHNVADRMPHRQVADRLKEWRIPSNWSKAANRAGNPAVVAKQYRVAMTRRKRADYDLDGEVLPTLVTTHLKRVAEINTFMIRLKAALPAEFPPAGDGAA</sequence>
<evidence type="ECO:0000313" key="2">
    <source>
        <dbReference type="Proteomes" id="UP001165293"/>
    </source>
</evidence>